<dbReference type="EMBL" id="HACG01022127">
    <property type="protein sequence ID" value="CEK68992.1"/>
    <property type="molecule type" value="Transcribed_RNA"/>
</dbReference>
<name>A0A0B6ZKT0_9EUPU</name>
<dbReference type="InterPro" id="IPR006016">
    <property type="entry name" value="UspA"/>
</dbReference>
<dbReference type="SUPFAM" id="SSF52402">
    <property type="entry name" value="Adenine nucleotide alpha hydrolases-like"/>
    <property type="match status" value="1"/>
</dbReference>
<dbReference type="AlphaFoldDB" id="A0A0B6ZKT0"/>
<protein>
    <recommendedName>
        <fullName evidence="1">UspA domain-containing protein</fullName>
    </recommendedName>
</protein>
<evidence type="ECO:0000313" key="2">
    <source>
        <dbReference type="EMBL" id="CEK68992.1"/>
    </source>
</evidence>
<dbReference type="Pfam" id="PF00582">
    <property type="entry name" value="Usp"/>
    <property type="match status" value="1"/>
</dbReference>
<evidence type="ECO:0000259" key="1">
    <source>
        <dbReference type="Pfam" id="PF00582"/>
    </source>
</evidence>
<dbReference type="InterPro" id="IPR006015">
    <property type="entry name" value="Universal_stress_UspA"/>
</dbReference>
<sequence>MRKHLIALEGKEYGDYAYEWYLDNIYRAGDEVVICHCSQFVLNVGLPGAAVNVDTVSRKVQEAVRRSEEIATKAREKLKAKNIKGYVVIKSGMKPGDAILKTVVEENVTHIIMGTRGLGPVQRTFLGSISSTVVSNAKVPVTIVKIPSENSA</sequence>
<dbReference type="PRINTS" id="PR01438">
    <property type="entry name" value="UNVRSLSTRESS"/>
</dbReference>
<dbReference type="InterPro" id="IPR014729">
    <property type="entry name" value="Rossmann-like_a/b/a_fold"/>
</dbReference>
<proteinExistence type="predicted"/>
<dbReference type="PANTHER" id="PTHR31964">
    <property type="entry name" value="ADENINE NUCLEOTIDE ALPHA HYDROLASES-LIKE SUPERFAMILY PROTEIN"/>
    <property type="match status" value="1"/>
</dbReference>
<organism evidence="2">
    <name type="scientific">Arion vulgaris</name>
    <dbReference type="NCBI Taxonomy" id="1028688"/>
    <lineage>
        <taxon>Eukaryota</taxon>
        <taxon>Metazoa</taxon>
        <taxon>Spiralia</taxon>
        <taxon>Lophotrochozoa</taxon>
        <taxon>Mollusca</taxon>
        <taxon>Gastropoda</taxon>
        <taxon>Heterobranchia</taxon>
        <taxon>Euthyneura</taxon>
        <taxon>Panpulmonata</taxon>
        <taxon>Eupulmonata</taxon>
        <taxon>Stylommatophora</taxon>
        <taxon>Helicina</taxon>
        <taxon>Arionoidea</taxon>
        <taxon>Arionidae</taxon>
        <taxon>Arion</taxon>
    </lineage>
</organism>
<dbReference type="PANTHER" id="PTHR31964:SF113">
    <property type="entry name" value="USPA DOMAIN-CONTAINING PROTEIN"/>
    <property type="match status" value="1"/>
</dbReference>
<accession>A0A0B6ZKT0</accession>
<gene>
    <name evidence="2" type="primary">ORF68530</name>
</gene>
<dbReference type="CDD" id="cd23659">
    <property type="entry name" value="USP_At3g01520-like"/>
    <property type="match status" value="1"/>
</dbReference>
<reference evidence="2" key="1">
    <citation type="submission" date="2014-12" db="EMBL/GenBank/DDBJ databases">
        <title>Insight into the proteome of Arion vulgaris.</title>
        <authorList>
            <person name="Aradska J."/>
            <person name="Bulat T."/>
            <person name="Smidak R."/>
            <person name="Sarate P."/>
            <person name="Gangsoo J."/>
            <person name="Sialana F."/>
            <person name="Bilban M."/>
            <person name="Lubec G."/>
        </authorList>
    </citation>
    <scope>NUCLEOTIDE SEQUENCE</scope>
    <source>
        <tissue evidence="2">Skin</tissue>
    </source>
</reference>
<dbReference type="Gene3D" id="3.40.50.620">
    <property type="entry name" value="HUPs"/>
    <property type="match status" value="1"/>
</dbReference>
<feature type="domain" description="UspA" evidence="1">
    <location>
        <begin position="2"/>
        <end position="145"/>
    </location>
</feature>